<dbReference type="EMBL" id="BARV01038280">
    <property type="protein sequence ID" value="GAI58261.1"/>
    <property type="molecule type" value="Genomic_DNA"/>
</dbReference>
<accession>X1QTX8</accession>
<sequence length="186" mass="20353">MAEHITICGQSPNLYPSDPWTMFGKYYKNVYIEDCYFEGCRHAVVGNWAGAYVLRYSTIEDQGMYAALTTGHPVRTDVLGMLTQEIYNVTVRNTGKYVSKHPGFHVEGGSALIYDNIIEDTGDAAFSLGDCEANNPDIRSFPPLKPSTLNILVLGASSSIGICKTVLSIPAPKIFSPFLGTVIFTL</sequence>
<gene>
    <name evidence="1" type="ORF">S06H3_59018</name>
</gene>
<dbReference type="InterPro" id="IPR011050">
    <property type="entry name" value="Pectin_lyase_fold/virulence"/>
</dbReference>
<organism evidence="1">
    <name type="scientific">marine sediment metagenome</name>
    <dbReference type="NCBI Taxonomy" id="412755"/>
    <lineage>
        <taxon>unclassified sequences</taxon>
        <taxon>metagenomes</taxon>
        <taxon>ecological metagenomes</taxon>
    </lineage>
</organism>
<reference evidence="1" key="1">
    <citation type="journal article" date="2014" name="Front. Microbiol.">
        <title>High frequency of phylogenetically diverse reductive dehalogenase-homologous genes in deep subseafloor sedimentary metagenomes.</title>
        <authorList>
            <person name="Kawai M."/>
            <person name="Futagami T."/>
            <person name="Toyoda A."/>
            <person name="Takaki Y."/>
            <person name="Nishi S."/>
            <person name="Hori S."/>
            <person name="Arai W."/>
            <person name="Tsubouchi T."/>
            <person name="Morono Y."/>
            <person name="Uchiyama I."/>
            <person name="Ito T."/>
            <person name="Fujiyama A."/>
            <person name="Inagaki F."/>
            <person name="Takami H."/>
        </authorList>
    </citation>
    <scope>NUCLEOTIDE SEQUENCE</scope>
    <source>
        <strain evidence="1">Expedition CK06-06</strain>
    </source>
</reference>
<dbReference type="AlphaFoldDB" id="X1QTX8"/>
<evidence type="ECO:0008006" key="2">
    <source>
        <dbReference type="Google" id="ProtNLM"/>
    </source>
</evidence>
<evidence type="ECO:0000313" key="1">
    <source>
        <dbReference type="EMBL" id="GAI58261.1"/>
    </source>
</evidence>
<dbReference type="Gene3D" id="2.160.20.10">
    <property type="entry name" value="Single-stranded right-handed beta-helix, Pectin lyase-like"/>
    <property type="match status" value="1"/>
</dbReference>
<proteinExistence type="predicted"/>
<name>X1QTX8_9ZZZZ</name>
<protein>
    <recommendedName>
        <fullName evidence="2">Right handed beta helix domain-containing protein</fullName>
    </recommendedName>
</protein>
<dbReference type="InterPro" id="IPR012334">
    <property type="entry name" value="Pectin_lyas_fold"/>
</dbReference>
<comment type="caution">
    <text evidence="1">The sequence shown here is derived from an EMBL/GenBank/DDBJ whole genome shotgun (WGS) entry which is preliminary data.</text>
</comment>
<dbReference type="SUPFAM" id="SSF51126">
    <property type="entry name" value="Pectin lyase-like"/>
    <property type="match status" value="1"/>
</dbReference>